<reference evidence="4 5" key="1">
    <citation type="submission" date="2024-02" db="EMBL/GenBank/DDBJ databases">
        <authorList>
            <person name="Chen Y."/>
            <person name="Shah S."/>
            <person name="Dougan E. K."/>
            <person name="Thang M."/>
            <person name="Chan C."/>
        </authorList>
    </citation>
    <scope>NUCLEOTIDE SEQUENCE [LARGE SCALE GENOMIC DNA]</scope>
</reference>
<feature type="domain" description="CHAT" evidence="3">
    <location>
        <begin position="561"/>
        <end position="872"/>
    </location>
</feature>
<evidence type="ECO:0000313" key="4">
    <source>
        <dbReference type="EMBL" id="CAK9086609.1"/>
    </source>
</evidence>
<dbReference type="InterPro" id="IPR019734">
    <property type="entry name" value="TPR_rpt"/>
</dbReference>
<protein>
    <recommendedName>
        <fullName evidence="3">CHAT domain-containing protein</fullName>
    </recommendedName>
</protein>
<dbReference type="PANTHER" id="PTHR45641:SF19">
    <property type="entry name" value="NEPHROCYSTIN-3"/>
    <property type="match status" value="1"/>
</dbReference>
<name>A0ABP0QEG7_9DINO</name>
<dbReference type="EMBL" id="CAXAMN010024428">
    <property type="protein sequence ID" value="CAK9086609.1"/>
    <property type="molecule type" value="Genomic_DNA"/>
</dbReference>
<accession>A0ABP0QEG7</accession>
<dbReference type="Gene3D" id="1.25.40.10">
    <property type="entry name" value="Tetratricopeptide repeat domain"/>
    <property type="match status" value="2"/>
</dbReference>
<evidence type="ECO:0000256" key="1">
    <source>
        <dbReference type="ARBA" id="ARBA00022737"/>
    </source>
</evidence>
<organism evidence="4 5">
    <name type="scientific">Durusdinium trenchii</name>
    <dbReference type="NCBI Taxonomy" id="1381693"/>
    <lineage>
        <taxon>Eukaryota</taxon>
        <taxon>Sar</taxon>
        <taxon>Alveolata</taxon>
        <taxon>Dinophyceae</taxon>
        <taxon>Suessiales</taxon>
        <taxon>Symbiodiniaceae</taxon>
        <taxon>Durusdinium</taxon>
    </lineage>
</organism>
<evidence type="ECO:0000259" key="3">
    <source>
        <dbReference type="Pfam" id="PF12770"/>
    </source>
</evidence>
<keyword evidence="5" id="KW-1185">Reference proteome</keyword>
<keyword evidence="1" id="KW-0677">Repeat</keyword>
<evidence type="ECO:0000313" key="5">
    <source>
        <dbReference type="Proteomes" id="UP001642484"/>
    </source>
</evidence>
<dbReference type="Pfam" id="PF12770">
    <property type="entry name" value="CHAT"/>
    <property type="match status" value="1"/>
</dbReference>
<proteinExistence type="predicted"/>
<keyword evidence="2" id="KW-0802">TPR repeat</keyword>
<dbReference type="Proteomes" id="UP001642484">
    <property type="component" value="Unassembled WGS sequence"/>
</dbReference>
<dbReference type="Pfam" id="PF13424">
    <property type="entry name" value="TPR_12"/>
    <property type="match status" value="2"/>
</dbReference>
<dbReference type="InterPro" id="IPR011990">
    <property type="entry name" value="TPR-like_helical_dom_sf"/>
</dbReference>
<dbReference type="PANTHER" id="PTHR45641">
    <property type="entry name" value="TETRATRICOPEPTIDE REPEAT PROTEIN (AFU_ORTHOLOGUE AFUA_6G03870)"/>
    <property type="match status" value="1"/>
</dbReference>
<dbReference type="InterPro" id="IPR024983">
    <property type="entry name" value="CHAT_dom"/>
</dbReference>
<comment type="caution">
    <text evidence="4">The sequence shown here is derived from an EMBL/GenBank/DDBJ whole genome shotgun (WGS) entry which is preliminary data.</text>
</comment>
<dbReference type="SUPFAM" id="SSF48452">
    <property type="entry name" value="TPR-like"/>
    <property type="match status" value="2"/>
</dbReference>
<sequence length="875" mass="97340">MGLRSSQELHSRGIVQLGQDTFDDARVRGLFSSERYAEARDLSLELLARKERLGRAHPSWQQSAETLLEIYYVTGEYEKAARLLTEALRFADETSQVYFTRLSKLAGLYEKMGAYEAAEPLYLQVLSLRKSALGEEHPDVMSSLSYLAALYRKLGAFEKAEKHLEAAKVILDRCRSAASAHGRKPDYENWLVSMGMLQHAMRKYEVAEPLLKEALLHQEPRQHLGERPKRFYATTVSLYASTCSALGRHQQAEQYFQLALDLRRAMLGEHPHVAASLHDLGLHRMSSGDLDGAQQAFSESAQIRKQTLGPCHPLYAESLAALAECFCFQAYRSSDFAGYEKALELLVQVGHIRLKTISKILSTLSDSRRFAYLRTIESSLHLIMSLALGPLLELASARKAALEAVLRWKGITFDAQIAEGEDTELAMMRNKLARLILDAAKPEQVEECELEIERLEASVSRSMDLQRRLESATVETLLKVMPKSCQLLEFLVFSKTDFSQTNAPKEECYAALRPYTSTEVDLWDCGKAEVMNQKISKFRILVQRRFLPNTTGRRADFDRIGCELFDLLLRPVQGRSLKHLFIAADGELSCVPFAALPLKEGGFLADLPWTTSFLLSGRDLLGTDMSATSQEPVVVADPHFAWKGAEEGDPALLYSDWDRNLHFCALEGTRHEGIFAHDLLGGTLLLGEAATVKRFKNIESPRVLHVATHGFFLQDQPGSTRLEAVLSQTENPYLRSGLALAGAQAWQEGFPLADSGVITAQEIRGMRLQGTKLAVLSACDTGRGEIRRGQGVLGLARAFLIAGARAVVMSLWQVNDESTGIFMRSFHGHIKEGLAPIDALRAAQHDLRMPGDTTGLRGLKAPAAWAAFTLQGWPF</sequence>
<gene>
    <name evidence="4" type="ORF">CCMP2556_LOCUS41944</name>
</gene>
<dbReference type="SMART" id="SM00028">
    <property type="entry name" value="TPR"/>
    <property type="match status" value="5"/>
</dbReference>
<evidence type="ECO:0000256" key="2">
    <source>
        <dbReference type="ARBA" id="ARBA00022803"/>
    </source>
</evidence>